<evidence type="ECO:0000256" key="1">
    <source>
        <dbReference type="ARBA" id="ARBA00006068"/>
    </source>
</evidence>
<dbReference type="Proteomes" id="UP001595823">
    <property type="component" value="Unassembled WGS sequence"/>
</dbReference>
<evidence type="ECO:0000313" key="3">
    <source>
        <dbReference type="EMBL" id="MFC4336847.1"/>
    </source>
</evidence>
<dbReference type="InterPro" id="IPR050922">
    <property type="entry name" value="LytR/CpsA/Psr_CW_biosynth"/>
</dbReference>
<keyword evidence="4" id="KW-1185">Reference proteome</keyword>
<comment type="caution">
    <text evidence="3">The sequence shown here is derived from an EMBL/GenBank/DDBJ whole genome shotgun (WGS) entry which is preliminary data.</text>
</comment>
<gene>
    <name evidence="3" type="ORF">ACFPET_16725</name>
</gene>
<dbReference type="RefSeq" id="WP_380623201.1">
    <property type="nucleotide sequence ID" value="NZ_JBHSDK010000023.1"/>
</dbReference>
<name>A0ABV8U1X6_9ACTN</name>
<evidence type="ECO:0000313" key="4">
    <source>
        <dbReference type="Proteomes" id="UP001595823"/>
    </source>
</evidence>
<sequence>MEANRPPLWTRLLVWVGALTMVLAAGTAATAQYFFHRINSSLESEDILGQQRRTLDAVDLEGPLNFLILGRDKDAHGLTRTDTIIIAHVDDDLSQVSLVSIPRDLWVRIPDCGSGHPCEGKINSATASFSERERQLESVNATLFELTGLRFHGAAIADFEGFLDLIDVVGKIELCPWHEITTDHLHKTYPGECARYGKKDALEIVRERKAWSTNEDWNTGRGGDYGRQAMQQQAIMAILEAAKEQGYHRDPVKASEILAGFGDNLSVDLGDLSIADFIVAMRHIDPSEIARYRVPSEPGYAGGSSVVLMNEYAGHTRAAEKLWRSLEEGTLAEWGAAHPEWVNR</sequence>
<accession>A0ABV8U1X6</accession>
<protein>
    <submittedName>
        <fullName evidence="3">LCP family protein</fullName>
    </submittedName>
</protein>
<reference evidence="4" key="1">
    <citation type="journal article" date="2019" name="Int. J. Syst. Evol. Microbiol.">
        <title>The Global Catalogue of Microorganisms (GCM) 10K type strain sequencing project: providing services to taxonomists for standard genome sequencing and annotation.</title>
        <authorList>
            <consortium name="The Broad Institute Genomics Platform"/>
            <consortium name="The Broad Institute Genome Sequencing Center for Infectious Disease"/>
            <person name="Wu L."/>
            <person name="Ma J."/>
        </authorList>
    </citation>
    <scope>NUCLEOTIDE SEQUENCE [LARGE SCALE GENOMIC DNA]</scope>
    <source>
        <strain evidence="4">IBRC-M 10908</strain>
    </source>
</reference>
<proteinExistence type="inferred from homology"/>
<feature type="domain" description="Cell envelope-related transcriptional attenuator" evidence="2">
    <location>
        <begin position="80"/>
        <end position="243"/>
    </location>
</feature>
<dbReference type="EMBL" id="JBHSDK010000023">
    <property type="protein sequence ID" value="MFC4336847.1"/>
    <property type="molecule type" value="Genomic_DNA"/>
</dbReference>
<evidence type="ECO:0000259" key="2">
    <source>
        <dbReference type="Pfam" id="PF03816"/>
    </source>
</evidence>
<dbReference type="Gene3D" id="3.40.630.190">
    <property type="entry name" value="LCP protein"/>
    <property type="match status" value="1"/>
</dbReference>
<organism evidence="3 4">
    <name type="scientific">Salininema proteolyticum</name>
    <dbReference type="NCBI Taxonomy" id="1607685"/>
    <lineage>
        <taxon>Bacteria</taxon>
        <taxon>Bacillati</taxon>
        <taxon>Actinomycetota</taxon>
        <taxon>Actinomycetes</taxon>
        <taxon>Glycomycetales</taxon>
        <taxon>Glycomycetaceae</taxon>
        <taxon>Salininema</taxon>
    </lineage>
</organism>
<comment type="similarity">
    <text evidence="1">Belongs to the LytR/CpsA/Psr (LCP) family.</text>
</comment>
<dbReference type="PANTHER" id="PTHR33392:SF6">
    <property type="entry name" value="POLYISOPRENYL-TEICHOIC ACID--PEPTIDOGLYCAN TEICHOIC ACID TRANSFERASE TAGU"/>
    <property type="match status" value="1"/>
</dbReference>
<dbReference type="Pfam" id="PF03816">
    <property type="entry name" value="LytR_cpsA_psr"/>
    <property type="match status" value="1"/>
</dbReference>
<dbReference type="PANTHER" id="PTHR33392">
    <property type="entry name" value="POLYISOPRENYL-TEICHOIC ACID--PEPTIDOGLYCAN TEICHOIC ACID TRANSFERASE TAGU"/>
    <property type="match status" value="1"/>
</dbReference>
<dbReference type="NCBIfam" id="TIGR00350">
    <property type="entry name" value="lytR_cpsA_psr"/>
    <property type="match status" value="1"/>
</dbReference>
<dbReference type="InterPro" id="IPR004474">
    <property type="entry name" value="LytR_CpsA_psr"/>
</dbReference>